<evidence type="ECO:0000313" key="2">
    <source>
        <dbReference type="Proteomes" id="UP000632222"/>
    </source>
</evidence>
<accession>A0ABQ2D347</accession>
<protein>
    <submittedName>
        <fullName evidence="1">Uncharacterized protein</fullName>
    </submittedName>
</protein>
<keyword evidence="2" id="KW-1185">Reference proteome</keyword>
<sequence>MDLERHPNRGKLEVKEVVLKGPSGLLDFLVYVHQQDSLRFQVKFHLIAAVVASPFASDIRWRAAGNQLNSQNK</sequence>
<evidence type="ECO:0000313" key="1">
    <source>
        <dbReference type="EMBL" id="GGJ42665.1"/>
    </source>
</evidence>
<name>A0ABQ2D347_9DEIO</name>
<organism evidence="1 2">
    <name type="scientific">Deinococcus roseus</name>
    <dbReference type="NCBI Taxonomy" id="392414"/>
    <lineage>
        <taxon>Bacteria</taxon>
        <taxon>Thermotogati</taxon>
        <taxon>Deinococcota</taxon>
        <taxon>Deinococci</taxon>
        <taxon>Deinococcales</taxon>
        <taxon>Deinococcaceae</taxon>
        <taxon>Deinococcus</taxon>
    </lineage>
</organism>
<gene>
    <name evidence="1" type="ORF">GCM10008938_31010</name>
</gene>
<dbReference type="EMBL" id="BMOD01000012">
    <property type="protein sequence ID" value="GGJ42665.1"/>
    <property type="molecule type" value="Genomic_DNA"/>
</dbReference>
<proteinExistence type="predicted"/>
<reference evidence="2" key="1">
    <citation type="journal article" date="2019" name="Int. J. Syst. Evol. Microbiol.">
        <title>The Global Catalogue of Microorganisms (GCM) 10K type strain sequencing project: providing services to taxonomists for standard genome sequencing and annotation.</title>
        <authorList>
            <consortium name="The Broad Institute Genomics Platform"/>
            <consortium name="The Broad Institute Genome Sequencing Center for Infectious Disease"/>
            <person name="Wu L."/>
            <person name="Ma J."/>
        </authorList>
    </citation>
    <scope>NUCLEOTIDE SEQUENCE [LARGE SCALE GENOMIC DNA]</scope>
    <source>
        <strain evidence="2">JCM 14370</strain>
    </source>
</reference>
<comment type="caution">
    <text evidence="1">The sequence shown here is derived from an EMBL/GenBank/DDBJ whole genome shotgun (WGS) entry which is preliminary data.</text>
</comment>
<dbReference type="Proteomes" id="UP000632222">
    <property type="component" value="Unassembled WGS sequence"/>
</dbReference>